<proteinExistence type="inferred from homology"/>
<name>A0A7S3FVZ8_9SPIT</name>
<dbReference type="EMBL" id="HBIA01011369">
    <property type="protein sequence ID" value="CAE0233959.1"/>
    <property type="molecule type" value="Transcribed_RNA"/>
</dbReference>
<keyword evidence="8" id="KW-0560">Oxidoreductase</keyword>
<dbReference type="GO" id="GO:0006629">
    <property type="term" value="P:lipid metabolic process"/>
    <property type="evidence" value="ECO:0007669"/>
    <property type="project" value="InterPro"/>
</dbReference>
<comment type="similarity">
    <text evidence="2">Belongs to the fatty acid desaturase type 1 family. AlkB subfamily.</text>
</comment>
<feature type="transmembrane region" description="Helical" evidence="12">
    <location>
        <begin position="319"/>
        <end position="335"/>
    </location>
</feature>
<sequence>MITQLASFSLFLHELLDLQHISHMKHLFFGGTDPKTQEKVAVSKASGKVEGTEYNGHVVVVDKEPSFLVDVLPYYGNSILLVINHLIYLYTGYILTPFWYMYMGCPFTNLLGPKDNENLTKRSEPTFAKDKRFLPPLYLYVCLNAASWVWQLTLMSESMDHTDSFLFRYKPETKAQYFCFSFHFAFSLANAITAGHELMHKREFVNKVMGTLPYSMFLYTHFLDEHIQGHHKNVATPEDPATANLNENVFHFIVRSTIGSHVKTYEREVQRMVRRNKGVQPTLAQKVFENKLTFCFLLHAAILSTIYLTLGWASLKHQLVYTLFGVLFLEGINYLEHYGLQRKKDENGYYEAINKYHSWNQRTAPISFKLQRHSDHHAHSYRPYQILRRFDEAPTLPFDYLHCFVLQFCPPLWFYCVNPRVQAVKDFHEGKPRSDVTFGCDQPLTEQDKHIQYLGYCYMTLFQVVWTCYFGFFIKMSSSL</sequence>
<evidence type="ECO:0000256" key="7">
    <source>
        <dbReference type="ARBA" id="ARBA00022989"/>
    </source>
</evidence>
<evidence type="ECO:0000313" key="14">
    <source>
        <dbReference type="EMBL" id="CAE0233959.1"/>
    </source>
</evidence>
<evidence type="ECO:0000256" key="10">
    <source>
        <dbReference type="ARBA" id="ARBA00023033"/>
    </source>
</evidence>
<dbReference type="GO" id="GO:0004497">
    <property type="term" value="F:monooxygenase activity"/>
    <property type="evidence" value="ECO:0007669"/>
    <property type="project" value="UniProtKB-KW"/>
</dbReference>
<evidence type="ECO:0000259" key="13">
    <source>
        <dbReference type="Pfam" id="PF00487"/>
    </source>
</evidence>
<organism evidence="14">
    <name type="scientific">Strombidium rassoulzadegani</name>
    <dbReference type="NCBI Taxonomy" id="1082188"/>
    <lineage>
        <taxon>Eukaryota</taxon>
        <taxon>Sar</taxon>
        <taxon>Alveolata</taxon>
        <taxon>Ciliophora</taxon>
        <taxon>Intramacronucleata</taxon>
        <taxon>Spirotrichea</taxon>
        <taxon>Oligotrichia</taxon>
        <taxon>Strombidiidae</taxon>
        <taxon>Strombidium</taxon>
    </lineage>
</organism>
<evidence type="ECO:0000256" key="11">
    <source>
        <dbReference type="ARBA" id="ARBA00023136"/>
    </source>
</evidence>
<feature type="domain" description="Fatty acid desaturase" evidence="13">
    <location>
        <begin position="184"/>
        <end position="404"/>
    </location>
</feature>
<evidence type="ECO:0000256" key="12">
    <source>
        <dbReference type="SAM" id="Phobius"/>
    </source>
</evidence>
<evidence type="ECO:0000256" key="3">
    <source>
        <dbReference type="ARBA" id="ARBA00022475"/>
    </source>
</evidence>
<dbReference type="GO" id="GO:0005886">
    <property type="term" value="C:plasma membrane"/>
    <property type="evidence" value="ECO:0007669"/>
    <property type="project" value="UniProtKB-SubCell"/>
</dbReference>
<dbReference type="PANTHER" id="PTHR38674">
    <property type="entry name" value="ALKANE 1-MONOOXYGENASE 1"/>
    <property type="match status" value="1"/>
</dbReference>
<accession>A0A7S3FVZ8</accession>
<evidence type="ECO:0000256" key="1">
    <source>
        <dbReference type="ARBA" id="ARBA00004429"/>
    </source>
</evidence>
<keyword evidence="3" id="KW-1003">Cell membrane</keyword>
<dbReference type="Pfam" id="PF00487">
    <property type="entry name" value="FA_desaturase"/>
    <property type="match status" value="1"/>
</dbReference>
<feature type="transmembrane region" description="Helical" evidence="12">
    <location>
        <begin position="175"/>
        <end position="194"/>
    </location>
</feature>
<keyword evidence="10" id="KW-0503">Monooxygenase</keyword>
<comment type="subcellular location">
    <subcellularLocation>
        <location evidence="1">Cell inner membrane</location>
        <topology evidence="1">Multi-pass membrane protein</topology>
    </subcellularLocation>
</comment>
<keyword evidence="9" id="KW-0408">Iron</keyword>
<dbReference type="CDD" id="cd03512">
    <property type="entry name" value="Alkane-hydroxylase"/>
    <property type="match status" value="1"/>
</dbReference>
<dbReference type="InterPro" id="IPR033885">
    <property type="entry name" value="AlkB/XylM"/>
</dbReference>
<evidence type="ECO:0000256" key="8">
    <source>
        <dbReference type="ARBA" id="ARBA00023002"/>
    </source>
</evidence>
<keyword evidence="11 12" id="KW-0472">Membrane</keyword>
<gene>
    <name evidence="14" type="ORF">SRAS04492_LOCUS5761</name>
</gene>
<evidence type="ECO:0000256" key="6">
    <source>
        <dbReference type="ARBA" id="ARBA00022723"/>
    </source>
</evidence>
<evidence type="ECO:0000256" key="4">
    <source>
        <dbReference type="ARBA" id="ARBA00022519"/>
    </source>
</evidence>
<keyword evidence="6" id="KW-0479">Metal-binding</keyword>
<feature type="transmembrane region" description="Helical" evidence="12">
    <location>
        <begin position="292"/>
        <end position="313"/>
    </location>
</feature>
<feature type="transmembrane region" description="Helical" evidence="12">
    <location>
        <begin position="453"/>
        <end position="474"/>
    </location>
</feature>
<keyword evidence="4" id="KW-0997">Cell inner membrane</keyword>
<reference evidence="14" key="1">
    <citation type="submission" date="2021-01" db="EMBL/GenBank/DDBJ databases">
        <authorList>
            <person name="Corre E."/>
            <person name="Pelletier E."/>
            <person name="Niang G."/>
            <person name="Scheremetjew M."/>
            <person name="Finn R."/>
            <person name="Kale V."/>
            <person name="Holt S."/>
            <person name="Cochrane G."/>
            <person name="Meng A."/>
            <person name="Brown T."/>
            <person name="Cohen L."/>
        </authorList>
    </citation>
    <scope>NUCLEOTIDE SEQUENCE</scope>
    <source>
        <strain evidence="14">Ras09</strain>
    </source>
</reference>
<feature type="transmembrane region" description="Helical" evidence="12">
    <location>
        <begin position="137"/>
        <end position="155"/>
    </location>
</feature>
<keyword evidence="7 12" id="KW-1133">Transmembrane helix</keyword>
<dbReference type="AlphaFoldDB" id="A0A7S3FVZ8"/>
<keyword evidence="5 12" id="KW-0812">Transmembrane</keyword>
<evidence type="ECO:0000256" key="2">
    <source>
        <dbReference type="ARBA" id="ARBA00010823"/>
    </source>
</evidence>
<dbReference type="InterPro" id="IPR005804">
    <property type="entry name" value="FA_desaturase_dom"/>
</dbReference>
<dbReference type="PANTHER" id="PTHR38674:SF1">
    <property type="entry name" value="ALKANE 1-MONOOXYGENASE 1"/>
    <property type="match status" value="1"/>
</dbReference>
<evidence type="ECO:0000256" key="5">
    <source>
        <dbReference type="ARBA" id="ARBA00022692"/>
    </source>
</evidence>
<protein>
    <recommendedName>
        <fullName evidence="13">Fatty acid desaturase domain-containing protein</fullName>
    </recommendedName>
</protein>
<evidence type="ECO:0000256" key="9">
    <source>
        <dbReference type="ARBA" id="ARBA00023004"/>
    </source>
</evidence>
<dbReference type="GO" id="GO:0046872">
    <property type="term" value="F:metal ion binding"/>
    <property type="evidence" value="ECO:0007669"/>
    <property type="project" value="UniProtKB-KW"/>
</dbReference>